<keyword evidence="3" id="KW-1185">Reference proteome</keyword>
<protein>
    <submittedName>
        <fullName evidence="2">Uncharacterized protein</fullName>
    </submittedName>
</protein>
<keyword evidence="1" id="KW-1133">Transmembrane helix</keyword>
<accession>A0A2D2W4M4</accession>
<feature type="transmembrane region" description="Helical" evidence="1">
    <location>
        <begin position="123"/>
        <end position="142"/>
    </location>
</feature>
<dbReference type="EMBL" id="MF919542">
    <property type="protein sequence ID" value="ATS93136.1"/>
    <property type="molecule type" value="Genomic_DNA"/>
</dbReference>
<name>A0A2D2W4M4_9CAUD</name>
<organism evidence="2 3">
    <name type="scientific">Gordonia phage Patio</name>
    <dbReference type="NCBI Taxonomy" id="2041515"/>
    <lineage>
        <taxon>Viruses</taxon>
        <taxon>Duplodnaviria</taxon>
        <taxon>Heunggongvirae</taxon>
        <taxon>Uroviricota</taxon>
        <taxon>Caudoviricetes</taxon>
        <taxon>Zierdtviridae</taxon>
        <taxon>Emilbogenvirinae</taxon>
        <taxon>Skysandvirus</taxon>
        <taxon>Skysandvirus patio</taxon>
    </lineage>
</organism>
<evidence type="ECO:0000313" key="3">
    <source>
        <dbReference type="Proteomes" id="UP000240586"/>
    </source>
</evidence>
<evidence type="ECO:0000256" key="1">
    <source>
        <dbReference type="SAM" id="Phobius"/>
    </source>
</evidence>
<evidence type="ECO:0000313" key="2">
    <source>
        <dbReference type="EMBL" id="ATS93136.1"/>
    </source>
</evidence>
<dbReference type="Proteomes" id="UP000240586">
    <property type="component" value="Segment"/>
</dbReference>
<keyword evidence="1" id="KW-0472">Membrane</keyword>
<feature type="transmembrane region" description="Helical" evidence="1">
    <location>
        <begin position="88"/>
        <end position="111"/>
    </location>
</feature>
<sequence length="168" mass="18437">MLDRLKQALPERGDWVPLIPLPIRMVILILWAIEPISRGLDYITGDGPNVTQSLNAVENAFPLHVWGIFCFVSGVLILAGFAGRWKKIAIAGLHLAGATYFALACGLTDTAIDRGGDGFRTPVMFFIFSLTYWCAAFGYAFIRREPVVVVDDDPEDVKVSDGTANPHD</sequence>
<reference evidence="2 3" key="1">
    <citation type="submission" date="2017-09" db="EMBL/GenBank/DDBJ databases">
        <authorList>
            <person name="Choi Z."/>
            <person name="Grubb S."/>
            <person name="Kuchan S."/>
            <person name="Pennathur K."/>
            <person name="Roskowski K."/>
            <person name="Garlena R.A."/>
            <person name="Russell D.A."/>
            <person name="Pope W.H."/>
            <person name="Jacobs-Sera D."/>
            <person name="Hatfull G.F."/>
        </authorList>
    </citation>
    <scope>NUCLEOTIDE SEQUENCE [LARGE SCALE GENOMIC DNA]</scope>
</reference>
<proteinExistence type="predicted"/>
<feature type="transmembrane region" description="Helical" evidence="1">
    <location>
        <begin position="63"/>
        <end position="81"/>
    </location>
</feature>
<keyword evidence="1" id="KW-0812">Transmembrane</keyword>
<gene>
    <name evidence="2" type="ORF">SEA_PATIO_54</name>
</gene>